<organism evidence="1 2">
    <name type="scientific">Paragonimus westermani</name>
    <dbReference type="NCBI Taxonomy" id="34504"/>
    <lineage>
        <taxon>Eukaryota</taxon>
        <taxon>Metazoa</taxon>
        <taxon>Spiralia</taxon>
        <taxon>Lophotrochozoa</taxon>
        <taxon>Platyhelminthes</taxon>
        <taxon>Trematoda</taxon>
        <taxon>Digenea</taxon>
        <taxon>Plagiorchiida</taxon>
        <taxon>Troglotremata</taxon>
        <taxon>Troglotrematidae</taxon>
        <taxon>Paragonimus</taxon>
    </lineage>
</organism>
<dbReference type="Proteomes" id="UP000699462">
    <property type="component" value="Unassembled WGS sequence"/>
</dbReference>
<keyword evidence="2" id="KW-1185">Reference proteome</keyword>
<gene>
    <name evidence="1" type="ORF">P879_08664</name>
</gene>
<accession>A0A8T0DN30</accession>
<evidence type="ECO:0000313" key="2">
    <source>
        <dbReference type="Proteomes" id="UP000699462"/>
    </source>
</evidence>
<comment type="caution">
    <text evidence="1">The sequence shown here is derived from an EMBL/GenBank/DDBJ whole genome shotgun (WGS) entry which is preliminary data.</text>
</comment>
<evidence type="ECO:0000313" key="1">
    <source>
        <dbReference type="EMBL" id="KAF8568408.1"/>
    </source>
</evidence>
<dbReference type="EMBL" id="JTDF01002821">
    <property type="protein sequence ID" value="KAF8568408.1"/>
    <property type="molecule type" value="Genomic_DNA"/>
</dbReference>
<sequence length="41" mass="4679">MMMNPTFRISFHLPKFCQLSVQLQFQILPSTGYGTNSVVCL</sequence>
<name>A0A8T0DN30_9TREM</name>
<dbReference type="AlphaFoldDB" id="A0A8T0DN30"/>
<proteinExistence type="predicted"/>
<protein>
    <submittedName>
        <fullName evidence="1">Uncharacterized protein</fullName>
    </submittedName>
</protein>
<reference evidence="1 2" key="1">
    <citation type="submission" date="2019-07" db="EMBL/GenBank/DDBJ databases">
        <title>Annotation for the trematode Paragonimus westermani.</title>
        <authorList>
            <person name="Choi Y.-J."/>
        </authorList>
    </citation>
    <scope>NUCLEOTIDE SEQUENCE [LARGE SCALE GENOMIC DNA]</scope>
    <source>
        <strain evidence="1">180907_Pwestermani</strain>
    </source>
</reference>